<dbReference type="STRING" id="314285.KT71_06889"/>
<reference evidence="1 2" key="1">
    <citation type="journal article" date="2007" name="Proc. Natl. Acad. Sci. U.S.A.">
        <title>Characterization of a marine gammaproteobacterium capable of aerobic anoxygenic photosynthesis.</title>
        <authorList>
            <person name="Fuchs B.M."/>
            <person name="Spring S."/>
            <person name="Teeling H."/>
            <person name="Quast C."/>
            <person name="Wulf J."/>
            <person name="Schattenhofer M."/>
            <person name="Yan S."/>
            <person name="Ferriera S."/>
            <person name="Johnson J."/>
            <person name="Glockner F.O."/>
            <person name="Amann R."/>
        </authorList>
    </citation>
    <scope>NUCLEOTIDE SEQUENCE [LARGE SCALE GENOMIC DNA]</scope>
    <source>
        <strain evidence="1">KT71</strain>
    </source>
</reference>
<dbReference type="HOGENOM" id="CLU_1842701_0_0_6"/>
<organism evidence="1 2">
    <name type="scientific">Congregibacter litoralis KT71</name>
    <dbReference type="NCBI Taxonomy" id="314285"/>
    <lineage>
        <taxon>Bacteria</taxon>
        <taxon>Pseudomonadati</taxon>
        <taxon>Pseudomonadota</taxon>
        <taxon>Gammaproteobacteria</taxon>
        <taxon>Cellvibrionales</taxon>
        <taxon>Halieaceae</taxon>
        <taxon>Congregibacter</taxon>
    </lineage>
</organism>
<gene>
    <name evidence="1" type="ORF">KT71_06889</name>
</gene>
<proteinExistence type="predicted"/>
<dbReference type="Proteomes" id="UP000019205">
    <property type="component" value="Chromosome"/>
</dbReference>
<evidence type="ECO:0000313" key="2">
    <source>
        <dbReference type="Proteomes" id="UP000019205"/>
    </source>
</evidence>
<comment type="caution">
    <text evidence="1">The sequence shown here is derived from an EMBL/GenBank/DDBJ whole genome shotgun (WGS) entry which is preliminary data.</text>
</comment>
<evidence type="ECO:0000313" key="1">
    <source>
        <dbReference type="EMBL" id="EAQ96729.2"/>
    </source>
</evidence>
<dbReference type="OrthoDB" id="7018445at2"/>
<name>A4ABH5_9GAMM</name>
<dbReference type="RefSeq" id="WP_023660341.1">
    <property type="nucleotide sequence ID" value="NZ_CM002299.1"/>
</dbReference>
<reference evidence="1 2" key="2">
    <citation type="journal article" date="2009" name="PLoS ONE">
        <title>The photosynthetic apparatus and its regulation in the aerobic gammaproteobacterium Congregibacter litoralis gen. nov., sp. nov.</title>
        <authorList>
            <person name="Spring S."/>
            <person name="Lunsdorf H."/>
            <person name="Fuchs B.M."/>
            <person name="Tindall B.J."/>
        </authorList>
    </citation>
    <scope>NUCLEOTIDE SEQUENCE [LARGE SCALE GENOMIC DNA]</scope>
    <source>
        <strain evidence="1">KT71</strain>
    </source>
</reference>
<sequence>MLSPDRLEELLESYGSREACWPDDLRQEMLACLETSPHLQKRLADARALDVMLDSYVPDPVNLEQRILAALPESVSDRVVRWLFPHRPQLWWRPAMAATFPLFLGLAIGLESQTVVSATDWELQEQSLLLPAGAEAAWYE</sequence>
<dbReference type="EMBL" id="AAOA02000004">
    <property type="protein sequence ID" value="EAQ96729.2"/>
    <property type="molecule type" value="Genomic_DNA"/>
</dbReference>
<dbReference type="AlphaFoldDB" id="A4ABH5"/>
<protein>
    <submittedName>
        <fullName evidence="1">Uncharacterized protein</fullName>
    </submittedName>
</protein>
<keyword evidence="2" id="KW-1185">Reference proteome</keyword>
<accession>A4ABH5</accession>